<dbReference type="EMBL" id="CP063197">
    <property type="protein sequence ID" value="UOE22299.1"/>
    <property type="molecule type" value="Genomic_DNA"/>
</dbReference>
<dbReference type="KEGG" id="thao:NI17_023985"/>
<geneLocation type="plasmid" evidence="1 2">
    <name>pTH1</name>
</geneLocation>
<dbReference type="AlphaFoldDB" id="A0A399FTD0"/>
<protein>
    <submittedName>
        <fullName evidence="1">Molecular chaperone GrpE</fullName>
    </submittedName>
</protein>
<proteinExistence type="predicted"/>
<dbReference type="Proteomes" id="UP000265719">
    <property type="component" value="Plasmid pTH1"/>
</dbReference>
<reference evidence="1" key="1">
    <citation type="submission" date="2020-10" db="EMBL/GenBank/DDBJ databases">
        <title>De novo genome project of the cellulose decomposer Thermobifida halotolerans type strain.</title>
        <authorList>
            <person name="Nagy I."/>
            <person name="Horvath B."/>
            <person name="Kukolya J."/>
            <person name="Nagy I."/>
            <person name="Orsini M."/>
        </authorList>
    </citation>
    <scope>NUCLEOTIDE SEQUENCE</scope>
    <source>
        <strain evidence="1">DSM 44931</strain>
        <plasmid evidence="1">pTH1</plasmid>
    </source>
</reference>
<evidence type="ECO:0000313" key="2">
    <source>
        <dbReference type="Proteomes" id="UP000265719"/>
    </source>
</evidence>
<accession>A0A399FTD0</accession>
<evidence type="ECO:0000313" key="1">
    <source>
        <dbReference type="EMBL" id="UOE22299.1"/>
    </source>
</evidence>
<keyword evidence="1" id="KW-0614">Plasmid</keyword>
<gene>
    <name evidence="1" type="ORF">NI17_023985</name>
</gene>
<name>A0A399FTD0_9ACTN</name>
<organism evidence="1 2">
    <name type="scientific">Thermobifida halotolerans</name>
    <dbReference type="NCBI Taxonomy" id="483545"/>
    <lineage>
        <taxon>Bacteria</taxon>
        <taxon>Bacillati</taxon>
        <taxon>Actinomycetota</taxon>
        <taxon>Actinomycetes</taxon>
        <taxon>Streptosporangiales</taxon>
        <taxon>Nocardiopsidaceae</taxon>
        <taxon>Thermobifida</taxon>
    </lineage>
</organism>
<sequence>MEHETERFAEAARHPGTAERTALVEIVGTPAEGTLSMSAALTALVKAGRQAAADQMLADSYAAMAAERTDEDRAARAAMRGRVSRRGRE</sequence>
<keyword evidence="2" id="KW-1185">Reference proteome</keyword>